<reference evidence="1 2" key="2">
    <citation type="submission" date="2020-06" db="EMBL/GenBank/DDBJ databases">
        <title>Antribacter stalactiti gen. nov., sp. nov., a new member of the family Nacardiaceae isolated from a cave.</title>
        <authorList>
            <person name="Kim I.S."/>
        </authorList>
    </citation>
    <scope>NUCLEOTIDE SEQUENCE [LARGE SCALE GENOMIC DNA]</scope>
    <source>
        <strain evidence="1 2">YC2-7</strain>
    </source>
</reference>
<keyword evidence="2" id="KW-1185">Reference proteome</keyword>
<reference evidence="1 2" key="1">
    <citation type="submission" date="2019-05" db="EMBL/GenBank/DDBJ databases">
        <authorList>
            <person name="Lee S.D."/>
        </authorList>
    </citation>
    <scope>NUCLEOTIDE SEQUENCE [LARGE SCALE GENOMIC DNA]</scope>
    <source>
        <strain evidence="1 2">YC2-7</strain>
    </source>
</reference>
<name>A0A848KGG7_9NOCA</name>
<evidence type="ECO:0000313" key="1">
    <source>
        <dbReference type="EMBL" id="NMN95017.1"/>
    </source>
</evidence>
<proteinExistence type="predicted"/>
<sequence length="92" mass="9773">MTAIGVCTNSAQATPPIPVPEPGGIIRMDLAPGEWWSCDGISLAPPFWQLSPVVLGPSPLYLRFAPGADVWVRCSGTAWPIAWYGPIVKVGN</sequence>
<organism evidence="1 2">
    <name type="scientific">Antrihabitans stalactiti</name>
    <dbReference type="NCBI Taxonomy" id="2584121"/>
    <lineage>
        <taxon>Bacteria</taxon>
        <taxon>Bacillati</taxon>
        <taxon>Actinomycetota</taxon>
        <taxon>Actinomycetes</taxon>
        <taxon>Mycobacteriales</taxon>
        <taxon>Nocardiaceae</taxon>
        <taxon>Antrihabitans</taxon>
    </lineage>
</organism>
<evidence type="ECO:0000313" key="2">
    <source>
        <dbReference type="Proteomes" id="UP000535543"/>
    </source>
</evidence>
<protein>
    <submittedName>
        <fullName evidence="1">Uncharacterized protein</fullName>
    </submittedName>
</protein>
<accession>A0A848KGG7</accession>
<dbReference type="Proteomes" id="UP000535543">
    <property type="component" value="Unassembled WGS sequence"/>
</dbReference>
<dbReference type="RefSeq" id="WP_169585722.1">
    <property type="nucleotide sequence ID" value="NZ_VCQU01000002.1"/>
</dbReference>
<dbReference type="EMBL" id="VCQU01000002">
    <property type="protein sequence ID" value="NMN95017.1"/>
    <property type="molecule type" value="Genomic_DNA"/>
</dbReference>
<dbReference type="AlphaFoldDB" id="A0A848KGG7"/>
<comment type="caution">
    <text evidence="1">The sequence shown here is derived from an EMBL/GenBank/DDBJ whole genome shotgun (WGS) entry which is preliminary data.</text>
</comment>
<gene>
    <name evidence="1" type="ORF">FGL95_08215</name>
</gene>